<dbReference type="InterPro" id="IPR036291">
    <property type="entry name" value="NAD(P)-bd_dom_sf"/>
</dbReference>
<reference evidence="1 2" key="1">
    <citation type="submission" date="2011-09" db="EMBL/GenBank/DDBJ databases">
        <title>The Genome Sequence of Bacillus smithii 7_3_47FAA.</title>
        <authorList>
            <consortium name="The Broad Institute Genome Sequencing Platform"/>
            <person name="Earl A."/>
            <person name="Ward D."/>
            <person name="Feldgarden M."/>
            <person name="Gevers D."/>
            <person name="Daigneault M."/>
            <person name="Strauss J."/>
            <person name="Allen-Vercoe E."/>
            <person name="Young S.K."/>
            <person name="Zeng Q."/>
            <person name="Gargeya S."/>
            <person name="Fitzgerald M."/>
            <person name="Haas B."/>
            <person name="Abouelleil A."/>
            <person name="Alvarado L."/>
            <person name="Arachchi H.M."/>
            <person name="Berlin A."/>
            <person name="Brown A."/>
            <person name="Chapman S.B."/>
            <person name="Chen Z."/>
            <person name="Dunbar C."/>
            <person name="Freedman E."/>
            <person name="Gearin G."/>
            <person name="Goldberg J."/>
            <person name="Griggs A."/>
            <person name="Gujja S."/>
            <person name="Heiman D."/>
            <person name="Howarth C."/>
            <person name="Larson L."/>
            <person name="Lui A."/>
            <person name="MacDonald P.J.P."/>
            <person name="Montmayeur A."/>
            <person name="Murphy C."/>
            <person name="Neiman D."/>
            <person name="Pearson M."/>
            <person name="Priest M."/>
            <person name="Roberts A."/>
            <person name="Saif S."/>
            <person name="Shea T."/>
            <person name="Shenoy N."/>
            <person name="Sisk P."/>
            <person name="Stolte C."/>
            <person name="Sykes S."/>
            <person name="Wortman J."/>
            <person name="Nusbaum C."/>
            <person name="Birren B."/>
        </authorList>
    </citation>
    <scope>NUCLEOTIDE SEQUENCE [LARGE SCALE GENOMIC DNA]</scope>
    <source>
        <strain evidence="1 2">7_3_47FAA</strain>
    </source>
</reference>
<dbReference type="Proteomes" id="UP000011747">
    <property type="component" value="Unassembled WGS sequence"/>
</dbReference>
<keyword evidence="2" id="KW-1185">Reference proteome</keyword>
<sequence>MNDAVVFSGNSFIGFELCRVFLEEGMTVLGCDEDELDEDRLLEIGRNANFQYQKFHHIQRPEHIPSPSYLVFSFYDGYYHRKENAWKAIKPVVEKSLDWKKHHFIFLYPSIWLKRKEKHDLYVKAEELRKQAEKEKAPVTVFYLPTVFGPRQPNSFLLAEAMTNPAFQWEQACIDEDFEDALYVEDAVDVINRQKEKSNTFILVNANPSSWEAVMSRVIHDEEQINALKKRCKDQSRNAYPFETLQVENKLPIDEAVQKQIIHIKKREICDFPFFKF</sequence>
<accession>G9QK60</accession>
<dbReference type="Gene3D" id="3.40.50.720">
    <property type="entry name" value="NAD(P)-binding Rossmann-like Domain"/>
    <property type="match status" value="1"/>
</dbReference>
<dbReference type="HOGENOM" id="CLU_084408_0_0_9"/>
<gene>
    <name evidence="1" type="ORF">HMPREF1015_01599</name>
</gene>
<proteinExistence type="predicted"/>
<organism evidence="1 2">
    <name type="scientific">Bacillus smithii 7_3_47FAA</name>
    <dbReference type="NCBI Taxonomy" id="665952"/>
    <lineage>
        <taxon>Bacteria</taxon>
        <taxon>Bacillati</taxon>
        <taxon>Bacillota</taxon>
        <taxon>Bacilli</taxon>
        <taxon>Bacillales</taxon>
        <taxon>Bacillaceae</taxon>
        <taxon>Bacillus</taxon>
    </lineage>
</organism>
<dbReference type="PATRIC" id="fig|665952.3.peg.1388"/>
<evidence type="ECO:0000313" key="1">
    <source>
        <dbReference type="EMBL" id="EHL78422.1"/>
    </source>
</evidence>
<comment type="caution">
    <text evidence="1">The sequence shown here is derived from an EMBL/GenBank/DDBJ whole genome shotgun (WGS) entry which is preliminary data.</text>
</comment>
<evidence type="ECO:0000313" key="2">
    <source>
        <dbReference type="Proteomes" id="UP000011747"/>
    </source>
</evidence>
<dbReference type="RefSeq" id="WP_003353698.1">
    <property type="nucleotide sequence ID" value="NZ_JH414748.1"/>
</dbReference>
<protein>
    <recommendedName>
        <fullName evidence="3">NAD-dependent epimerase/dehydratase domain-containing protein</fullName>
    </recommendedName>
</protein>
<evidence type="ECO:0008006" key="3">
    <source>
        <dbReference type="Google" id="ProtNLM"/>
    </source>
</evidence>
<dbReference type="EMBL" id="ACWF01000069">
    <property type="protein sequence ID" value="EHL78422.1"/>
    <property type="molecule type" value="Genomic_DNA"/>
</dbReference>
<dbReference type="SUPFAM" id="SSF51735">
    <property type="entry name" value="NAD(P)-binding Rossmann-fold domains"/>
    <property type="match status" value="1"/>
</dbReference>
<name>G9QK60_9BACI</name>
<dbReference type="AlphaFoldDB" id="G9QK60"/>